<keyword evidence="2" id="KW-1185">Reference proteome</keyword>
<protein>
    <submittedName>
        <fullName evidence="1">Uncharacterized protein</fullName>
    </submittedName>
</protein>
<accession>A0A4V5NHB5</accession>
<organism evidence="1 2">
    <name type="scientific">Cryomyces minteri</name>
    <dbReference type="NCBI Taxonomy" id="331657"/>
    <lineage>
        <taxon>Eukaryota</taxon>
        <taxon>Fungi</taxon>
        <taxon>Dikarya</taxon>
        <taxon>Ascomycota</taxon>
        <taxon>Pezizomycotina</taxon>
        <taxon>Dothideomycetes</taxon>
        <taxon>Dothideomycetes incertae sedis</taxon>
        <taxon>Cryomyces</taxon>
    </lineage>
</organism>
<sequence length="234" mass="25858">MAPFGENMMPSARVSGVSWSMPQRTICTNSTVVLLPTPVTTTSSETCKASCTFRPACLTSQLWQAPSFNQQTITAATILFVVNNRTNATRTTTVFNTELGGHTLPRLNAAGTQIWTTYDYDPLAKVNSTITIVPEPGLSAREHYDINGAKYVLCYANHSNYGSPDEFAFHNGINYSDCNLRTHPSESFPSHETKRDKCISGNPFVNDRICDTPGNSNFSPYRTLEHYSFSDSQC</sequence>
<dbReference type="EMBL" id="NAJN01000471">
    <property type="protein sequence ID" value="TKA72819.1"/>
    <property type="molecule type" value="Genomic_DNA"/>
</dbReference>
<name>A0A4V5NHB5_9PEZI</name>
<evidence type="ECO:0000313" key="1">
    <source>
        <dbReference type="EMBL" id="TKA72819.1"/>
    </source>
</evidence>
<dbReference type="Proteomes" id="UP000308768">
    <property type="component" value="Unassembled WGS sequence"/>
</dbReference>
<proteinExistence type="predicted"/>
<dbReference type="AlphaFoldDB" id="A0A4V5NHB5"/>
<gene>
    <name evidence="1" type="ORF">B0A49_05286</name>
</gene>
<evidence type="ECO:0000313" key="2">
    <source>
        <dbReference type="Proteomes" id="UP000308768"/>
    </source>
</evidence>
<comment type="caution">
    <text evidence="1">The sequence shown here is derived from an EMBL/GenBank/DDBJ whole genome shotgun (WGS) entry which is preliminary data.</text>
</comment>
<reference evidence="1 2" key="1">
    <citation type="submission" date="2017-03" db="EMBL/GenBank/DDBJ databases">
        <title>Genomes of endolithic fungi from Antarctica.</title>
        <authorList>
            <person name="Coleine C."/>
            <person name="Masonjones S."/>
            <person name="Stajich J.E."/>
        </authorList>
    </citation>
    <scope>NUCLEOTIDE SEQUENCE [LARGE SCALE GENOMIC DNA]</scope>
    <source>
        <strain evidence="1 2">CCFEE 5187</strain>
    </source>
</reference>